<comment type="caution">
    <text evidence="1">The sequence shown here is derived from an EMBL/GenBank/DDBJ whole genome shotgun (WGS) entry which is preliminary data.</text>
</comment>
<keyword evidence="2" id="KW-1185">Reference proteome</keyword>
<evidence type="ECO:0000313" key="1">
    <source>
        <dbReference type="EMBL" id="CAI6366309.1"/>
    </source>
</evidence>
<accession>A0AAV0XF59</accession>
<dbReference type="EMBL" id="CARXXK010000004">
    <property type="protein sequence ID" value="CAI6366309.1"/>
    <property type="molecule type" value="Genomic_DNA"/>
</dbReference>
<organism evidence="1 2">
    <name type="scientific">Macrosiphum euphorbiae</name>
    <name type="common">potato aphid</name>
    <dbReference type="NCBI Taxonomy" id="13131"/>
    <lineage>
        <taxon>Eukaryota</taxon>
        <taxon>Metazoa</taxon>
        <taxon>Ecdysozoa</taxon>
        <taxon>Arthropoda</taxon>
        <taxon>Hexapoda</taxon>
        <taxon>Insecta</taxon>
        <taxon>Pterygota</taxon>
        <taxon>Neoptera</taxon>
        <taxon>Paraneoptera</taxon>
        <taxon>Hemiptera</taxon>
        <taxon>Sternorrhyncha</taxon>
        <taxon>Aphidomorpha</taxon>
        <taxon>Aphidoidea</taxon>
        <taxon>Aphididae</taxon>
        <taxon>Macrosiphini</taxon>
        <taxon>Macrosiphum</taxon>
    </lineage>
</organism>
<dbReference type="Proteomes" id="UP001160148">
    <property type="component" value="Unassembled WGS sequence"/>
</dbReference>
<gene>
    <name evidence="1" type="ORF">MEUPH1_LOCUS20909</name>
</gene>
<name>A0AAV0XF59_9HEMI</name>
<proteinExistence type="predicted"/>
<evidence type="ECO:0000313" key="2">
    <source>
        <dbReference type="Proteomes" id="UP001160148"/>
    </source>
</evidence>
<protein>
    <submittedName>
        <fullName evidence="1">Uncharacterized protein</fullName>
    </submittedName>
</protein>
<reference evidence="1 2" key="1">
    <citation type="submission" date="2023-01" db="EMBL/GenBank/DDBJ databases">
        <authorList>
            <person name="Whitehead M."/>
        </authorList>
    </citation>
    <scope>NUCLEOTIDE SEQUENCE [LARGE SCALE GENOMIC DNA]</scope>
</reference>
<dbReference type="AlphaFoldDB" id="A0AAV0XF59"/>
<sequence length="90" mass="9591">MSGDQRGGGFYATVRVISTAAKNGGYDDSGRWRDGDVTADAVVASGDKPVILTSRAGPVRDRQNLTWALGTSYDGDRVKSTRRRAAGNTR</sequence>